<proteinExistence type="predicted"/>
<dbReference type="EMBL" id="JAFIQS010000003">
    <property type="protein sequence ID" value="KAG5170908.1"/>
    <property type="molecule type" value="Genomic_DNA"/>
</dbReference>
<sequence length="247" mass="28447">MRTNWKRAHRTVSDPPLPRAALTRYAHQLETRALDSFRPAAATRGAAHQLKTCASARFPTRRCRARRLHAMRTNWKRAHRTVSDPPLPRAALTRYAHQLETRALDSFRPAAAMRGAAHQLKTCASARFPTARQRLHAMRTNWKRAHRRVSDPLLPRAALTRYAHPLETRASESFRPGVRRCAPIENLRIGQLPTRRCRARRLQAMRTHWKRAHRRVSDPPLPRSALTRCAHHLEMRASDPLSHSTCI</sequence>
<accession>A0A8H7Y4B7</accession>
<dbReference type="AlphaFoldDB" id="A0A8H7Y4B7"/>
<gene>
    <name evidence="1" type="ORF">JR316_002983</name>
</gene>
<protein>
    <submittedName>
        <fullName evidence="1">Uncharacterized protein</fullName>
    </submittedName>
</protein>
<name>A0A8H7Y4B7_PSICU</name>
<organism evidence="1">
    <name type="scientific">Psilocybe cubensis</name>
    <name type="common">Psychedelic mushroom</name>
    <name type="synonym">Stropharia cubensis</name>
    <dbReference type="NCBI Taxonomy" id="181762"/>
    <lineage>
        <taxon>Eukaryota</taxon>
        <taxon>Fungi</taxon>
        <taxon>Dikarya</taxon>
        <taxon>Basidiomycota</taxon>
        <taxon>Agaricomycotina</taxon>
        <taxon>Agaricomycetes</taxon>
        <taxon>Agaricomycetidae</taxon>
        <taxon>Agaricales</taxon>
        <taxon>Agaricineae</taxon>
        <taxon>Strophariaceae</taxon>
        <taxon>Psilocybe</taxon>
    </lineage>
</organism>
<reference evidence="1" key="1">
    <citation type="submission" date="2021-02" db="EMBL/GenBank/DDBJ databases">
        <title>Psilocybe cubensis genome.</title>
        <authorList>
            <person name="Mckernan K.J."/>
            <person name="Crawford S."/>
            <person name="Trippe A."/>
            <person name="Kane L.T."/>
            <person name="Mclaughlin S."/>
        </authorList>
    </citation>
    <scope>NUCLEOTIDE SEQUENCE [LARGE SCALE GENOMIC DNA]</scope>
    <source>
        <strain evidence="1">MGC-MH-2018</strain>
    </source>
</reference>
<evidence type="ECO:0000313" key="1">
    <source>
        <dbReference type="EMBL" id="KAG5170908.1"/>
    </source>
</evidence>
<comment type="caution">
    <text evidence="1">The sequence shown here is derived from an EMBL/GenBank/DDBJ whole genome shotgun (WGS) entry which is preliminary data.</text>
</comment>